<comment type="caution">
    <text evidence="2">The sequence shown here is derived from an EMBL/GenBank/DDBJ whole genome shotgun (WGS) entry which is preliminary data.</text>
</comment>
<accession>A0ABW8HEE6</accession>
<keyword evidence="1" id="KW-0472">Membrane</keyword>
<gene>
    <name evidence="2" type="ORF">ACIQFM_23075</name>
</gene>
<dbReference type="RefSeq" id="WP_051783486.1">
    <property type="nucleotide sequence ID" value="NZ_BBOK01000012.1"/>
</dbReference>
<organism evidence="2 3">
    <name type="scientific">Streptomyces ardesiacus</name>
    <dbReference type="NCBI Taxonomy" id="285564"/>
    <lineage>
        <taxon>Bacteria</taxon>
        <taxon>Bacillati</taxon>
        <taxon>Actinomycetota</taxon>
        <taxon>Actinomycetes</taxon>
        <taxon>Kitasatosporales</taxon>
        <taxon>Streptomycetaceae</taxon>
        <taxon>Streptomyces</taxon>
    </lineage>
</organism>
<dbReference type="Proteomes" id="UP001617907">
    <property type="component" value="Unassembled WGS sequence"/>
</dbReference>
<protein>
    <recommendedName>
        <fullName evidence="4">Vegetative cell wall protein gp1</fullName>
    </recommendedName>
</protein>
<name>A0ABW8HEE6_9ACTN</name>
<feature type="transmembrane region" description="Helical" evidence="1">
    <location>
        <begin position="68"/>
        <end position="88"/>
    </location>
</feature>
<sequence>MGGLLTEVGRKLAEKWVTLLALPGALYLAVATAAVSLGHTHPFDLSRTADRITAWADRSAAAGGGGQVVLLLAVLAAAAMAGLAAQALGSLLERLWLAADWPAWPRPARTLAARRTARRRRAWIAAARTWHRRRDDDIRSLASGNRADPAARHAAERAMTRIAVEEPTRPTWSGDRLNAAAVRIERDQGLDLAATWPHLWLALPDGPRGEVTAARQALTRATTLAAWALLYLPLTLRWWPAALVACVLALTARARTHAAVDAYALLLEAATRLHARDLAGHLGLDATVPLTLDAADTVTRYLTPTAPPPPDGSDD</sequence>
<keyword evidence="1" id="KW-1133">Transmembrane helix</keyword>
<dbReference type="GeneID" id="95504572"/>
<keyword evidence="3" id="KW-1185">Reference proteome</keyword>
<feature type="transmembrane region" description="Helical" evidence="1">
    <location>
        <begin position="16"/>
        <end position="37"/>
    </location>
</feature>
<evidence type="ECO:0000313" key="2">
    <source>
        <dbReference type="EMBL" id="MFJ6039128.1"/>
    </source>
</evidence>
<evidence type="ECO:0000313" key="3">
    <source>
        <dbReference type="Proteomes" id="UP001617907"/>
    </source>
</evidence>
<dbReference type="EMBL" id="JBIVPC010000012">
    <property type="protein sequence ID" value="MFJ6039128.1"/>
    <property type="molecule type" value="Genomic_DNA"/>
</dbReference>
<evidence type="ECO:0000256" key="1">
    <source>
        <dbReference type="SAM" id="Phobius"/>
    </source>
</evidence>
<reference evidence="2 3" key="1">
    <citation type="submission" date="2024-10" db="EMBL/GenBank/DDBJ databases">
        <title>The Natural Products Discovery Center: Release of the First 8490 Sequenced Strains for Exploring Actinobacteria Biosynthetic Diversity.</title>
        <authorList>
            <person name="Kalkreuter E."/>
            <person name="Kautsar S.A."/>
            <person name="Yang D."/>
            <person name="Bader C.D."/>
            <person name="Teijaro C.N."/>
            <person name="Fluegel L."/>
            <person name="Davis C.M."/>
            <person name="Simpson J.R."/>
            <person name="Lauterbach L."/>
            <person name="Steele A.D."/>
            <person name="Gui C."/>
            <person name="Meng S."/>
            <person name="Li G."/>
            <person name="Viehrig K."/>
            <person name="Ye F."/>
            <person name="Su P."/>
            <person name="Kiefer A.F."/>
            <person name="Nichols A."/>
            <person name="Cepeda A.J."/>
            <person name="Yan W."/>
            <person name="Fan B."/>
            <person name="Jiang Y."/>
            <person name="Adhikari A."/>
            <person name="Zheng C.-J."/>
            <person name="Schuster L."/>
            <person name="Cowan T.M."/>
            <person name="Smanski M.J."/>
            <person name="Chevrette M.G."/>
            <person name="De Carvalho L.P.S."/>
            <person name="Shen B."/>
        </authorList>
    </citation>
    <scope>NUCLEOTIDE SEQUENCE [LARGE SCALE GENOMIC DNA]</scope>
    <source>
        <strain evidence="2 3">NPDC093086</strain>
    </source>
</reference>
<proteinExistence type="predicted"/>
<evidence type="ECO:0008006" key="4">
    <source>
        <dbReference type="Google" id="ProtNLM"/>
    </source>
</evidence>
<keyword evidence="1" id="KW-0812">Transmembrane</keyword>